<dbReference type="SMART" id="SM00516">
    <property type="entry name" value="SEC14"/>
    <property type="match status" value="1"/>
</dbReference>
<dbReference type="InterPro" id="IPR001251">
    <property type="entry name" value="CRAL-TRIO_dom"/>
</dbReference>
<evidence type="ECO:0000313" key="6">
    <source>
        <dbReference type="Proteomes" id="UP000014760"/>
    </source>
</evidence>
<dbReference type="OMA" id="SHNPDCD"/>
<feature type="compositionally biased region" description="Acidic residues" evidence="1">
    <location>
        <begin position="37"/>
        <end position="85"/>
    </location>
</feature>
<dbReference type="FunCoup" id="R7VIU3">
    <property type="interactions" value="1276"/>
</dbReference>
<organism evidence="4">
    <name type="scientific">Capitella teleta</name>
    <name type="common">Polychaete worm</name>
    <dbReference type="NCBI Taxonomy" id="283909"/>
    <lineage>
        <taxon>Eukaryota</taxon>
        <taxon>Metazoa</taxon>
        <taxon>Spiralia</taxon>
        <taxon>Lophotrochozoa</taxon>
        <taxon>Annelida</taxon>
        <taxon>Polychaeta</taxon>
        <taxon>Sedentaria</taxon>
        <taxon>Scolecida</taxon>
        <taxon>Capitellidae</taxon>
        <taxon>Capitella</taxon>
    </lineage>
</organism>
<feature type="compositionally biased region" description="Acidic residues" evidence="1">
    <location>
        <begin position="93"/>
        <end position="104"/>
    </location>
</feature>
<evidence type="ECO:0000259" key="3">
    <source>
        <dbReference type="PROSITE" id="PS50238"/>
    </source>
</evidence>
<dbReference type="GO" id="GO:0005096">
    <property type="term" value="F:GTPase activator activity"/>
    <property type="evidence" value="ECO:0007669"/>
    <property type="project" value="TreeGrafter"/>
</dbReference>
<reference evidence="5" key="3">
    <citation type="submission" date="2015-06" db="UniProtKB">
        <authorList>
            <consortium name="EnsemblMetazoa"/>
        </authorList>
    </citation>
    <scope>IDENTIFICATION</scope>
</reference>
<dbReference type="EnsemblMetazoa" id="CapteT229318">
    <property type="protein sequence ID" value="CapteP229318"/>
    <property type="gene ID" value="CapteG229318"/>
</dbReference>
<proteinExistence type="predicted"/>
<dbReference type="HOGENOM" id="CLU_030214_0_0_1"/>
<dbReference type="Gene3D" id="3.40.525.10">
    <property type="entry name" value="CRAL-TRIO lipid binding domain"/>
    <property type="match status" value="1"/>
</dbReference>
<dbReference type="Pfam" id="PF13716">
    <property type="entry name" value="CRAL_TRIO_2"/>
    <property type="match status" value="1"/>
</dbReference>
<dbReference type="PROSITE" id="PS50238">
    <property type="entry name" value="RHOGAP"/>
    <property type="match status" value="1"/>
</dbReference>
<evidence type="ECO:0000256" key="1">
    <source>
        <dbReference type="SAM" id="MobiDB-lite"/>
    </source>
</evidence>
<dbReference type="GO" id="GO:0007264">
    <property type="term" value="P:small GTPase-mediated signal transduction"/>
    <property type="evidence" value="ECO:0007669"/>
    <property type="project" value="TreeGrafter"/>
</dbReference>
<dbReference type="PROSITE" id="PS50191">
    <property type="entry name" value="CRAL_TRIO"/>
    <property type="match status" value="1"/>
</dbReference>
<evidence type="ECO:0000313" key="4">
    <source>
        <dbReference type="EMBL" id="ELU18753.1"/>
    </source>
</evidence>
<dbReference type="AlphaFoldDB" id="R7VIU3"/>
<dbReference type="CDD" id="cd00170">
    <property type="entry name" value="SEC14"/>
    <property type="match status" value="1"/>
</dbReference>
<evidence type="ECO:0008006" key="7">
    <source>
        <dbReference type="Google" id="ProtNLM"/>
    </source>
</evidence>
<dbReference type="InterPro" id="IPR008936">
    <property type="entry name" value="Rho_GTPase_activation_prot"/>
</dbReference>
<dbReference type="GO" id="GO:2001136">
    <property type="term" value="P:negative regulation of endocytic recycling"/>
    <property type="evidence" value="ECO:0007669"/>
    <property type="project" value="TreeGrafter"/>
</dbReference>
<dbReference type="STRING" id="283909.R7VIU3"/>
<keyword evidence="6" id="KW-1185">Reference proteome</keyword>
<reference evidence="4 6" key="2">
    <citation type="journal article" date="2013" name="Nature">
        <title>Insights into bilaterian evolution from three spiralian genomes.</title>
        <authorList>
            <person name="Simakov O."/>
            <person name="Marletaz F."/>
            <person name="Cho S.J."/>
            <person name="Edsinger-Gonzales E."/>
            <person name="Havlak P."/>
            <person name="Hellsten U."/>
            <person name="Kuo D.H."/>
            <person name="Larsson T."/>
            <person name="Lv J."/>
            <person name="Arendt D."/>
            <person name="Savage R."/>
            <person name="Osoegawa K."/>
            <person name="de Jong P."/>
            <person name="Grimwood J."/>
            <person name="Chapman J.A."/>
            <person name="Shapiro H."/>
            <person name="Aerts A."/>
            <person name="Otillar R.P."/>
            <person name="Terry A.Y."/>
            <person name="Boore J.L."/>
            <person name="Grigoriev I.V."/>
            <person name="Lindberg D.R."/>
            <person name="Seaver E.C."/>
            <person name="Weisblat D.A."/>
            <person name="Putnam N.H."/>
            <person name="Rokhsar D.S."/>
        </authorList>
    </citation>
    <scope>NUCLEOTIDE SEQUENCE</scope>
    <source>
        <strain evidence="4 6">I ESC-2004</strain>
    </source>
</reference>
<dbReference type="PANTHER" id="PTHR45808:SF2">
    <property type="entry name" value="RHO GTPASE-ACTIVATING PROTEIN 68F"/>
    <property type="match status" value="1"/>
</dbReference>
<dbReference type="PANTHER" id="PTHR45808">
    <property type="entry name" value="RHO GTPASE-ACTIVATING PROTEIN 68F"/>
    <property type="match status" value="1"/>
</dbReference>
<dbReference type="InterPro" id="IPR036865">
    <property type="entry name" value="CRAL-TRIO_dom_sf"/>
</dbReference>
<dbReference type="FunFam" id="3.40.525.10:FF:000007">
    <property type="entry name" value="rho GTPase-activating protein 1"/>
    <property type="match status" value="1"/>
</dbReference>
<evidence type="ECO:0000313" key="5">
    <source>
        <dbReference type="EnsemblMetazoa" id="CapteP229318"/>
    </source>
</evidence>
<sequence length="622" mass="71640">MGDNPASDLSSQSHDTDKQDETSDCEETHEMLLQDEYSTDSEYSEDQINYYDEDEDDDDDDDDEDDDDDDDDDDDNDHDDEEEEANGASSWSSEEDEPELEFDETGVELEAQDVVSMLLDLFAIQCSLNHTAKPQFGGRFYRSLIIIGMHKEVAKEEVEEQEEEAARACHVQAALDLEADEGILFQQSDRHSPLYLHNDQAHMSHFSRLEELAKEEQDQAFRAGNITPDGFIDEDFEEELGSPSQEDVSRDPESEFRDIAKYGIVQVAGDDAFGRKVIVFSSCRLPPRDEIDHQRLLKYLKHTLDQYVENDYTLVYFHFGLNSKTKPSFKWLRQAYSDFDRKYKKNLKALYLVHPTNFIKIMWNIFKPLISAKFGRKVMYVNYLHELAQYLQLDQLSIPQRVKEYDAWLLAKNKPMPVPTSIIHAPKKTQQFGVSLNFIKENSNGEIIPLVICECVSYLREYGLETEGIFRRSANATVLKQVQKAFNDGEPVDFAKLCDVHIPAALIKSFLRQLPEPVLTYDLYDHIVYVQSLATSEKMAEMKRLLHDELPEDNYYLLKYLMCFLTEVVEKSDCNKMTDANLAIVFGPNLMWSKSQASLTSMGYVNSCAQQLIAHYDTLFSK</sequence>
<feature type="region of interest" description="Disordered" evidence="1">
    <location>
        <begin position="1"/>
        <end position="104"/>
    </location>
</feature>
<dbReference type="SUPFAM" id="SSF48350">
    <property type="entry name" value="GTPase activation domain, GAP"/>
    <property type="match status" value="1"/>
</dbReference>
<dbReference type="OrthoDB" id="19923at2759"/>
<dbReference type="Gene3D" id="1.10.555.10">
    <property type="entry name" value="Rho GTPase activation protein"/>
    <property type="match status" value="1"/>
</dbReference>
<dbReference type="Proteomes" id="UP000014760">
    <property type="component" value="Unassembled WGS sequence"/>
</dbReference>
<dbReference type="InterPro" id="IPR000198">
    <property type="entry name" value="RhoGAP_dom"/>
</dbReference>
<dbReference type="EMBL" id="KB291799">
    <property type="protein sequence ID" value="ELU18753.1"/>
    <property type="molecule type" value="Genomic_DNA"/>
</dbReference>
<dbReference type="SMART" id="SM00324">
    <property type="entry name" value="RhoGAP"/>
    <property type="match status" value="1"/>
</dbReference>
<feature type="domain" description="CRAL-TRIO" evidence="2">
    <location>
        <begin position="255"/>
        <end position="410"/>
    </location>
</feature>
<dbReference type="GO" id="GO:0005737">
    <property type="term" value="C:cytoplasm"/>
    <property type="evidence" value="ECO:0007669"/>
    <property type="project" value="TreeGrafter"/>
</dbReference>
<protein>
    <recommendedName>
        <fullName evidence="7">Rho-GAP domain-containing protein</fullName>
    </recommendedName>
</protein>
<accession>R7VIU3</accession>
<dbReference type="SUPFAM" id="SSF52087">
    <property type="entry name" value="CRAL/TRIO domain"/>
    <property type="match status" value="1"/>
</dbReference>
<name>R7VIU3_CAPTE</name>
<feature type="domain" description="Rho-GAP" evidence="3">
    <location>
        <begin position="434"/>
        <end position="620"/>
    </location>
</feature>
<gene>
    <name evidence="4" type="ORF">CAPTEDRAFT_229318</name>
</gene>
<feature type="compositionally biased region" description="Basic and acidic residues" evidence="1">
    <location>
        <begin position="14"/>
        <end position="32"/>
    </location>
</feature>
<evidence type="ECO:0000259" key="2">
    <source>
        <dbReference type="PROSITE" id="PS50191"/>
    </source>
</evidence>
<reference evidence="6" key="1">
    <citation type="submission" date="2012-12" db="EMBL/GenBank/DDBJ databases">
        <authorList>
            <person name="Hellsten U."/>
            <person name="Grimwood J."/>
            <person name="Chapman J.A."/>
            <person name="Shapiro H."/>
            <person name="Aerts A."/>
            <person name="Otillar R.P."/>
            <person name="Terry A.Y."/>
            <person name="Boore J.L."/>
            <person name="Simakov O."/>
            <person name="Marletaz F."/>
            <person name="Cho S.-J."/>
            <person name="Edsinger-Gonzales E."/>
            <person name="Havlak P."/>
            <person name="Kuo D.-H."/>
            <person name="Larsson T."/>
            <person name="Lv J."/>
            <person name="Arendt D."/>
            <person name="Savage R."/>
            <person name="Osoegawa K."/>
            <person name="de Jong P."/>
            <person name="Lindberg D.R."/>
            <person name="Seaver E.C."/>
            <person name="Weisblat D.A."/>
            <person name="Putnam N.H."/>
            <person name="Grigoriev I.V."/>
            <person name="Rokhsar D.S."/>
        </authorList>
    </citation>
    <scope>NUCLEOTIDE SEQUENCE</scope>
    <source>
        <strain evidence="6">I ESC-2004</strain>
    </source>
</reference>
<dbReference type="EMBL" id="AMQN01000514">
    <property type="status" value="NOT_ANNOTATED_CDS"/>
    <property type="molecule type" value="Genomic_DNA"/>
</dbReference>
<dbReference type="Pfam" id="PF00620">
    <property type="entry name" value="RhoGAP"/>
    <property type="match status" value="1"/>
</dbReference>